<comment type="subcellular location">
    <subcellularLocation>
        <location evidence="2">Cell membrane</location>
        <topology evidence="2">Multi-pass membrane protein</topology>
    </subcellularLocation>
    <subcellularLocation>
        <location evidence="1">Secreted</location>
    </subcellularLocation>
</comment>
<evidence type="ECO:0000256" key="12">
    <source>
        <dbReference type="ARBA" id="ARBA00023180"/>
    </source>
</evidence>
<accession>A0A8T2NMD7</accession>
<feature type="domain" description="GAIN-B" evidence="17">
    <location>
        <begin position="229"/>
        <end position="382"/>
    </location>
</feature>
<dbReference type="InterPro" id="IPR000152">
    <property type="entry name" value="EGF-type_Asp/Asn_hydroxyl_site"/>
</dbReference>
<dbReference type="InterPro" id="IPR057244">
    <property type="entry name" value="GAIN_B"/>
</dbReference>
<dbReference type="PROSITE" id="PS01187">
    <property type="entry name" value="EGF_CA"/>
    <property type="match status" value="1"/>
</dbReference>
<comment type="caution">
    <text evidence="19">The sequence shown here is derived from an EMBL/GenBank/DDBJ whole genome shotgun (WGS) entry which is preliminary data.</text>
</comment>
<dbReference type="Pfam" id="PF00002">
    <property type="entry name" value="7tm_2"/>
    <property type="match status" value="1"/>
</dbReference>
<dbReference type="PROSITE" id="PS50026">
    <property type="entry name" value="EGF_3"/>
    <property type="match status" value="2"/>
</dbReference>
<evidence type="ECO:0000256" key="7">
    <source>
        <dbReference type="ARBA" id="ARBA00022729"/>
    </source>
</evidence>
<sequence length="526" mass="57407">MEEEPVMMKPCCFLQLLGFLCLIGSSSEADPCMNYLEVSGTWRNIGFTAFKFVGYPLCDNLLAGYWIRFTGIGYKLPEDALPNTASYGCIDIDECLEDSIICGPNATCTNIIANYTCTCHDGYHVISLESRISAQNPCEDIDECIQINCGSNGLCYNIPGDFYCTCQIGYGQKKEVFFLKQLSKELENKSDIILPEGVVTGVLTTALLVTDNMFPEEGEDGSGGSGGDSASQAEAASAILKLSEGLVSALVEPTEIQSRKTVETPKMGSAAAVLMSVSGMEKLMGPSFFETENVTEMYSGIITATLPKTNHRELPDPVKFTISHKTKFHAGLVTCVYWDDKGKEKNWSVDGCTATFSNETHTVCSCTHLSTFAILLQTEEQAEDDELLEWVNLICMAVGLAFLGLAILSFLLCSWNPKINNTARLHLSICLFLGHLLFLVGVSRTENETVCAVIAGLLHFLFLSSFVFMLLETLQLFLLVRSLSQVRVIQKEGLRPLYLLLIGYGAPVVVVGISAGVFPEGYGSKD</sequence>
<feature type="non-terminal residue" evidence="19">
    <location>
        <position position="1"/>
    </location>
</feature>
<dbReference type="GO" id="GO:0005886">
    <property type="term" value="C:plasma membrane"/>
    <property type="evidence" value="ECO:0007669"/>
    <property type="project" value="UniProtKB-SubCell"/>
</dbReference>
<dbReference type="SMART" id="SM00181">
    <property type="entry name" value="EGF"/>
    <property type="match status" value="2"/>
</dbReference>
<keyword evidence="9 14" id="KW-1133">Transmembrane helix</keyword>
<reference evidence="19" key="1">
    <citation type="thesis" date="2021" institute="BYU ScholarsArchive" country="Provo, UT, USA">
        <title>Applications of and Algorithms for Genome Assembly and Genomic Analyses with an Emphasis on Marine Teleosts.</title>
        <authorList>
            <person name="Pickett B.D."/>
        </authorList>
    </citation>
    <scope>NUCLEOTIDE SEQUENCE</scope>
    <source>
        <strain evidence="19">HI-2016</strain>
    </source>
</reference>
<evidence type="ECO:0000256" key="11">
    <source>
        <dbReference type="ARBA" id="ARBA00023157"/>
    </source>
</evidence>
<keyword evidence="12" id="KW-0325">Glycoprotein</keyword>
<evidence type="ECO:0000256" key="3">
    <source>
        <dbReference type="ARBA" id="ARBA00022475"/>
    </source>
</evidence>
<evidence type="ECO:0000313" key="19">
    <source>
        <dbReference type="EMBL" id="KAG9340390.1"/>
    </source>
</evidence>
<dbReference type="InterPro" id="IPR018097">
    <property type="entry name" value="EGF_Ca-bd_CS"/>
</dbReference>
<evidence type="ECO:0000256" key="14">
    <source>
        <dbReference type="SAM" id="Phobius"/>
    </source>
</evidence>
<dbReference type="GO" id="GO:0007166">
    <property type="term" value="P:cell surface receptor signaling pathway"/>
    <property type="evidence" value="ECO:0007669"/>
    <property type="project" value="InterPro"/>
</dbReference>
<keyword evidence="7 15" id="KW-0732">Signal</keyword>
<keyword evidence="6 14" id="KW-0812">Transmembrane</keyword>
<evidence type="ECO:0000259" key="17">
    <source>
        <dbReference type="PROSITE" id="PS50221"/>
    </source>
</evidence>
<evidence type="ECO:0000259" key="18">
    <source>
        <dbReference type="PROSITE" id="PS50261"/>
    </source>
</evidence>
<dbReference type="FunFam" id="2.10.25.10:FF:000014">
    <property type="entry name" value="Latent-transforming growth factor beta-binding protein 3"/>
    <property type="match status" value="1"/>
</dbReference>
<dbReference type="GO" id="GO:0007189">
    <property type="term" value="P:adenylate cyclase-activating G protein-coupled receptor signaling pathway"/>
    <property type="evidence" value="ECO:0007669"/>
    <property type="project" value="TreeGrafter"/>
</dbReference>
<evidence type="ECO:0000256" key="5">
    <source>
        <dbReference type="ARBA" id="ARBA00022536"/>
    </source>
</evidence>
<dbReference type="InterPro" id="IPR000742">
    <property type="entry name" value="EGF"/>
</dbReference>
<dbReference type="Gene3D" id="1.20.1070.10">
    <property type="entry name" value="Rhodopsin 7-helix transmembrane proteins"/>
    <property type="match status" value="1"/>
</dbReference>
<dbReference type="PROSITE" id="PS50221">
    <property type="entry name" value="GAIN_B"/>
    <property type="match status" value="1"/>
</dbReference>
<dbReference type="SUPFAM" id="SSF57196">
    <property type="entry name" value="EGF/Laminin"/>
    <property type="match status" value="2"/>
</dbReference>
<feature type="domain" description="EGF-like" evidence="16">
    <location>
        <begin position="140"/>
        <end position="176"/>
    </location>
</feature>
<dbReference type="InterPro" id="IPR049883">
    <property type="entry name" value="NOTCH1_EGF-like"/>
</dbReference>
<evidence type="ECO:0000256" key="10">
    <source>
        <dbReference type="ARBA" id="ARBA00023136"/>
    </source>
</evidence>
<dbReference type="InterPro" id="IPR000832">
    <property type="entry name" value="GPCR_2_secretin-like"/>
</dbReference>
<feature type="transmembrane region" description="Helical" evidence="14">
    <location>
        <begin position="425"/>
        <end position="442"/>
    </location>
</feature>
<feature type="transmembrane region" description="Helical" evidence="14">
    <location>
        <begin position="454"/>
        <end position="477"/>
    </location>
</feature>
<dbReference type="InterPro" id="IPR046338">
    <property type="entry name" value="GAIN_dom_sf"/>
</dbReference>
<proteinExistence type="predicted"/>
<dbReference type="Pfam" id="PF07645">
    <property type="entry name" value="EGF_CA"/>
    <property type="match status" value="2"/>
</dbReference>
<protein>
    <submittedName>
        <fullName evidence="19">Uncharacterized protein</fullName>
    </submittedName>
</protein>
<dbReference type="InterPro" id="IPR000203">
    <property type="entry name" value="GPS"/>
</dbReference>
<feature type="transmembrane region" description="Helical" evidence="14">
    <location>
        <begin position="390"/>
        <end position="413"/>
    </location>
</feature>
<gene>
    <name evidence="19" type="ORF">JZ751_021503</name>
</gene>
<evidence type="ECO:0000256" key="1">
    <source>
        <dbReference type="ARBA" id="ARBA00004613"/>
    </source>
</evidence>
<keyword evidence="8" id="KW-0677">Repeat</keyword>
<keyword evidence="5 13" id="KW-0245">EGF-like domain</keyword>
<dbReference type="GO" id="GO:0005509">
    <property type="term" value="F:calcium ion binding"/>
    <property type="evidence" value="ECO:0007669"/>
    <property type="project" value="InterPro"/>
</dbReference>
<evidence type="ECO:0000256" key="9">
    <source>
        <dbReference type="ARBA" id="ARBA00022989"/>
    </source>
</evidence>
<dbReference type="Pfam" id="PF01825">
    <property type="entry name" value="GPS"/>
    <property type="match status" value="1"/>
</dbReference>
<evidence type="ECO:0000313" key="20">
    <source>
        <dbReference type="Proteomes" id="UP000824540"/>
    </source>
</evidence>
<organism evidence="19 20">
    <name type="scientific">Albula glossodonta</name>
    <name type="common">roundjaw bonefish</name>
    <dbReference type="NCBI Taxonomy" id="121402"/>
    <lineage>
        <taxon>Eukaryota</taxon>
        <taxon>Metazoa</taxon>
        <taxon>Chordata</taxon>
        <taxon>Craniata</taxon>
        <taxon>Vertebrata</taxon>
        <taxon>Euteleostomi</taxon>
        <taxon>Actinopterygii</taxon>
        <taxon>Neopterygii</taxon>
        <taxon>Teleostei</taxon>
        <taxon>Albuliformes</taxon>
        <taxon>Albulidae</taxon>
        <taxon>Albula</taxon>
    </lineage>
</organism>
<dbReference type="SMART" id="SM00179">
    <property type="entry name" value="EGF_CA"/>
    <property type="match status" value="2"/>
</dbReference>
<name>A0A8T2NMD7_9TELE</name>
<keyword evidence="20" id="KW-1185">Reference proteome</keyword>
<evidence type="ECO:0000256" key="8">
    <source>
        <dbReference type="ARBA" id="ARBA00022737"/>
    </source>
</evidence>
<feature type="domain" description="EGF-like" evidence="16">
    <location>
        <begin position="91"/>
        <end position="129"/>
    </location>
</feature>
<dbReference type="GO" id="GO:0004930">
    <property type="term" value="F:G protein-coupled receptor activity"/>
    <property type="evidence" value="ECO:0007669"/>
    <property type="project" value="InterPro"/>
</dbReference>
<dbReference type="Gene3D" id="2.60.220.50">
    <property type="match status" value="1"/>
</dbReference>
<dbReference type="PANTHER" id="PTHR12011">
    <property type="entry name" value="ADHESION G-PROTEIN COUPLED RECEPTOR"/>
    <property type="match status" value="1"/>
</dbReference>
<dbReference type="PANTHER" id="PTHR12011:SF469">
    <property type="entry name" value="ADHESION G PROTEIN-COUPLED RECEPTOR E1-RELATED"/>
    <property type="match status" value="1"/>
</dbReference>
<dbReference type="PROSITE" id="PS00010">
    <property type="entry name" value="ASX_HYDROXYL"/>
    <property type="match status" value="2"/>
</dbReference>
<dbReference type="Gene3D" id="2.10.25.10">
    <property type="entry name" value="Laminin"/>
    <property type="match status" value="2"/>
</dbReference>
<dbReference type="EMBL" id="JAFBMS010000043">
    <property type="protein sequence ID" value="KAG9340390.1"/>
    <property type="molecule type" value="Genomic_DNA"/>
</dbReference>
<evidence type="ECO:0000256" key="6">
    <source>
        <dbReference type="ARBA" id="ARBA00022692"/>
    </source>
</evidence>
<dbReference type="OrthoDB" id="1100386at2759"/>
<dbReference type="AlphaFoldDB" id="A0A8T2NMD7"/>
<feature type="domain" description="G-protein coupled receptors family 2 profile 2" evidence="18">
    <location>
        <begin position="388"/>
        <end position="526"/>
    </location>
</feature>
<evidence type="ECO:0000256" key="4">
    <source>
        <dbReference type="ARBA" id="ARBA00022525"/>
    </source>
</evidence>
<feature type="transmembrane region" description="Helical" evidence="14">
    <location>
        <begin position="497"/>
        <end position="518"/>
    </location>
</feature>
<dbReference type="CDD" id="cd00054">
    <property type="entry name" value="EGF_CA"/>
    <property type="match status" value="2"/>
</dbReference>
<dbReference type="PROSITE" id="PS50261">
    <property type="entry name" value="G_PROTEIN_RECEP_F2_4"/>
    <property type="match status" value="1"/>
</dbReference>
<dbReference type="InterPro" id="IPR017981">
    <property type="entry name" value="GPCR_2-like_7TM"/>
</dbReference>
<keyword evidence="11" id="KW-1015">Disulfide bond</keyword>
<keyword evidence="3" id="KW-1003">Cell membrane</keyword>
<evidence type="ECO:0000256" key="2">
    <source>
        <dbReference type="ARBA" id="ARBA00004651"/>
    </source>
</evidence>
<evidence type="ECO:0000256" key="13">
    <source>
        <dbReference type="PROSITE-ProRule" id="PRU00076"/>
    </source>
</evidence>
<keyword evidence="4" id="KW-0964">Secreted</keyword>
<comment type="caution">
    <text evidence="13">Lacks conserved residue(s) required for the propagation of feature annotation.</text>
</comment>
<dbReference type="SMART" id="SM00303">
    <property type="entry name" value="GPS"/>
    <property type="match status" value="1"/>
</dbReference>
<feature type="chain" id="PRO_5035852407" evidence="15">
    <location>
        <begin position="30"/>
        <end position="526"/>
    </location>
</feature>
<evidence type="ECO:0000256" key="15">
    <source>
        <dbReference type="SAM" id="SignalP"/>
    </source>
</evidence>
<evidence type="ECO:0000259" key="16">
    <source>
        <dbReference type="PROSITE" id="PS50026"/>
    </source>
</evidence>
<feature type="signal peptide" evidence="15">
    <location>
        <begin position="1"/>
        <end position="29"/>
    </location>
</feature>
<dbReference type="Proteomes" id="UP000824540">
    <property type="component" value="Unassembled WGS sequence"/>
</dbReference>
<dbReference type="GO" id="GO:0005576">
    <property type="term" value="C:extracellular region"/>
    <property type="evidence" value="ECO:0007669"/>
    <property type="project" value="UniProtKB-SubCell"/>
</dbReference>
<keyword evidence="10 14" id="KW-0472">Membrane</keyword>
<dbReference type="InterPro" id="IPR001881">
    <property type="entry name" value="EGF-like_Ca-bd_dom"/>
</dbReference>